<dbReference type="GO" id="GO:0016787">
    <property type="term" value="F:hydrolase activity"/>
    <property type="evidence" value="ECO:0007669"/>
    <property type="project" value="UniProtKB-KW"/>
</dbReference>
<dbReference type="OrthoDB" id="255603at2"/>
<organism evidence="3 4">
    <name type="scientific">Nocardia puris</name>
    <dbReference type="NCBI Taxonomy" id="208602"/>
    <lineage>
        <taxon>Bacteria</taxon>
        <taxon>Bacillati</taxon>
        <taxon>Actinomycetota</taxon>
        <taxon>Actinomycetes</taxon>
        <taxon>Mycobacteriales</taxon>
        <taxon>Nocardiaceae</taxon>
        <taxon>Nocardia</taxon>
    </lineage>
</organism>
<dbReference type="InterPro" id="IPR050300">
    <property type="entry name" value="GDXG_lipolytic_enzyme"/>
</dbReference>
<keyword evidence="1 3" id="KW-0378">Hydrolase</keyword>
<evidence type="ECO:0000313" key="3">
    <source>
        <dbReference type="EMBL" id="RBO94132.1"/>
    </source>
</evidence>
<accession>A0A366DVM4</accession>
<proteinExistence type="predicted"/>
<dbReference type="SUPFAM" id="SSF53474">
    <property type="entry name" value="alpha/beta-Hydrolases"/>
    <property type="match status" value="1"/>
</dbReference>
<dbReference type="Proteomes" id="UP000252586">
    <property type="component" value="Unassembled WGS sequence"/>
</dbReference>
<evidence type="ECO:0000256" key="1">
    <source>
        <dbReference type="ARBA" id="ARBA00022801"/>
    </source>
</evidence>
<evidence type="ECO:0000259" key="2">
    <source>
        <dbReference type="Pfam" id="PF20434"/>
    </source>
</evidence>
<dbReference type="PROSITE" id="PS51257">
    <property type="entry name" value="PROKAR_LIPOPROTEIN"/>
    <property type="match status" value="1"/>
</dbReference>
<name>A0A366DVM4_9NOCA</name>
<dbReference type="RefSeq" id="WP_084537177.1">
    <property type="nucleotide sequence ID" value="NZ_CP107943.1"/>
</dbReference>
<dbReference type="STRING" id="1210090.GCA_001613185_00069"/>
<sequence>MVRIRQGSVASRTRWAAAGFVFSTLLAGCGTDTGDAAPPAAVTVRVDYGADPDTYGILHVPGGAGPHPVVVLVHGGGWREDHDVTTFEPLARSLADREVAVWNIEYRRVGGTGGWPVTLADADNATEALTGPVQDAAGGRLDLDRVHLAGHSAGGHLAAWIAGRHTLPADVPGAQPQVRPRSATIMAGVFDLSLAATDGHDAFVRGLLGGTPDEQPDRYAIASPIEHLPIGLSVVAVHGSADTVVDPRQSRDYVAAAERAGDPARLQILDGAGHAEFGDAASHSWTAAREIILGHVRESR</sequence>
<dbReference type="PANTHER" id="PTHR48081">
    <property type="entry name" value="AB HYDROLASE SUPERFAMILY PROTEIN C4A8.06C"/>
    <property type="match status" value="1"/>
</dbReference>
<feature type="domain" description="BD-FAE-like" evidence="2">
    <location>
        <begin position="63"/>
        <end position="252"/>
    </location>
</feature>
<comment type="caution">
    <text evidence="3">The sequence shown here is derived from an EMBL/GenBank/DDBJ whole genome shotgun (WGS) entry which is preliminary data.</text>
</comment>
<gene>
    <name evidence="3" type="ORF">DFR74_102554</name>
</gene>
<dbReference type="AlphaFoldDB" id="A0A366DVM4"/>
<dbReference type="InterPro" id="IPR029058">
    <property type="entry name" value="AB_hydrolase_fold"/>
</dbReference>
<dbReference type="EMBL" id="QNRE01000002">
    <property type="protein sequence ID" value="RBO94132.1"/>
    <property type="molecule type" value="Genomic_DNA"/>
</dbReference>
<protein>
    <submittedName>
        <fullName evidence="3">Alpha/beta hydrolase family protein</fullName>
    </submittedName>
</protein>
<reference evidence="3 4" key="1">
    <citation type="submission" date="2018-06" db="EMBL/GenBank/DDBJ databases">
        <title>Genomic Encyclopedia of Type Strains, Phase IV (KMG-IV): sequencing the most valuable type-strain genomes for metagenomic binning, comparative biology and taxonomic classification.</title>
        <authorList>
            <person name="Goeker M."/>
        </authorList>
    </citation>
    <scope>NUCLEOTIDE SEQUENCE [LARGE SCALE GENOMIC DNA]</scope>
    <source>
        <strain evidence="3 4">DSM 44599</strain>
    </source>
</reference>
<dbReference type="InterPro" id="IPR049492">
    <property type="entry name" value="BD-FAE-like_dom"/>
</dbReference>
<evidence type="ECO:0000313" key="4">
    <source>
        <dbReference type="Proteomes" id="UP000252586"/>
    </source>
</evidence>
<keyword evidence="4" id="KW-1185">Reference proteome</keyword>
<dbReference type="Pfam" id="PF20434">
    <property type="entry name" value="BD-FAE"/>
    <property type="match status" value="1"/>
</dbReference>
<dbReference type="Gene3D" id="3.40.50.1820">
    <property type="entry name" value="alpha/beta hydrolase"/>
    <property type="match status" value="1"/>
</dbReference>